<dbReference type="Gene3D" id="1.10.10.10">
    <property type="entry name" value="Winged helix-like DNA-binding domain superfamily/Winged helix DNA-binding domain"/>
    <property type="match status" value="1"/>
</dbReference>
<keyword evidence="3" id="KW-1185">Reference proteome</keyword>
<dbReference type="PANTHER" id="PTHR33164">
    <property type="entry name" value="TRANSCRIPTIONAL REGULATOR, MARR FAMILY"/>
    <property type="match status" value="1"/>
</dbReference>
<evidence type="ECO:0000313" key="2">
    <source>
        <dbReference type="EMBL" id="MCW9714289.1"/>
    </source>
</evidence>
<organism evidence="2 3">
    <name type="scientific">Fodinibius salicampi</name>
    <dbReference type="NCBI Taxonomy" id="1920655"/>
    <lineage>
        <taxon>Bacteria</taxon>
        <taxon>Pseudomonadati</taxon>
        <taxon>Balneolota</taxon>
        <taxon>Balneolia</taxon>
        <taxon>Balneolales</taxon>
        <taxon>Balneolaceae</taxon>
        <taxon>Fodinibius</taxon>
    </lineage>
</organism>
<evidence type="ECO:0000313" key="3">
    <source>
        <dbReference type="Proteomes" id="UP001207337"/>
    </source>
</evidence>
<accession>A0ABT3Q2F5</accession>
<dbReference type="Pfam" id="PF01047">
    <property type="entry name" value="MarR"/>
    <property type="match status" value="1"/>
</dbReference>
<dbReference type="PROSITE" id="PS50995">
    <property type="entry name" value="HTH_MARR_2"/>
    <property type="match status" value="1"/>
</dbReference>
<dbReference type="InterPro" id="IPR039422">
    <property type="entry name" value="MarR/SlyA-like"/>
</dbReference>
<dbReference type="SMART" id="SM00347">
    <property type="entry name" value="HTH_MARR"/>
    <property type="match status" value="1"/>
</dbReference>
<name>A0ABT3Q2F5_9BACT</name>
<proteinExistence type="predicted"/>
<protein>
    <submittedName>
        <fullName evidence="2">MarR family transcriptional regulator</fullName>
    </submittedName>
</protein>
<dbReference type="EMBL" id="JAJNDC010000005">
    <property type="protein sequence ID" value="MCW9714289.1"/>
    <property type="molecule type" value="Genomic_DNA"/>
</dbReference>
<dbReference type="Proteomes" id="UP001207337">
    <property type="component" value="Unassembled WGS sequence"/>
</dbReference>
<reference evidence="2 3" key="1">
    <citation type="submission" date="2021-11" db="EMBL/GenBank/DDBJ databases">
        <title>Aliifidinibius sp. nov., a new bacterium isolated from saline soil.</title>
        <authorList>
            <person name="Galisteo C."/>
            <person name="De La Haba R."/>
            <person name="Sanchez-Porro C."/>
            <person name="Ventosa A."/>
        </authorList>
    </citation>
    <scope>NUCLEOTIDE SEQUENCE [LARGE SCALE GENOMIC DNA]</scope>
    <source>
        <strain evidence="2 3">KACC 190600</strain>
    </source>
</reference>
<dbReference type="InterPro" id="IPR036390">
    <property type="entry name" value="WH_DNA-bd_sf"/>
</dbReference>
<feature type="domain" description="HTH marR-type" evidence="1">
    <location>
        <begin position="14"/>
        <end position="146"/>
    </location>
</feature>
<dbReference type="SUPFAM" id="SSF46785">
    <property type="entry name" value="Winged helix' DNA-binding domain"/>
    <property type="match status" value="1"/>
</dbReference>
<dbReference type="PRINTS" id="PR00598">
    <property type="entry name" value="HTHMARR"/>
</dbReference>
<dbReference type="InterPro" id="IPR036388">
    <property type="entry name" value="WH-like_DNA-bd_sf"/>
</dbReference>
<gene>
    <name evidence="2" type="ORF">LQ318_15380</name>
</gene>
<sequence length="152" mass="17526">MGTHYEGTKKEEQTLNAFIKLMRATESINNRLNRQLAEQDLTVSQFGVLEALLHLGPLNQKALGEKLLKSGGNITLVIDNLEKSGWVERQRDPEDRRSMLIHLTEAGEKLIRSYFPEHLKHIMKEFEPLTSKELEKLAEMCKKIGRKEEDNK</sequence>
<dbReference type="RefSeq" id="WP_265791484.1">
    <property type="nucleotide sequence ID" value="NZ_BAABRS010000005.1"/>
</dbReference>
<dbReference type="InterPro" id="IPR000835">
    <property type="entry name" value="HTH_MarR-typ"/>
</dbReference>
<evidence type="ECO:0000259" key="1">
    <source>
        <dbReference type="PROSITE" id="PS50995"/>
    </source>
</evidence>
<comment type="caution">
    <text evidence="2">The sequence shown here is derived from an EMBL/GenBank/DDBJ whole genome shotgun (WGS) entry which is preliminary data.</text>
</comment>
<dbReference type="PANTHER" id="PTHR33164:SF101">
    <property type="entry name" value="TRANSCRIPTIONAL REPRESSOR MPRA"/>
    <property type="match status" value="1"/>
</dbReference>